<dbReference type="InterPro" id="IPR001790">
    <property type="entry name" value="Ribosomal_uL10"/>
</dbReference>
<evidence type="ECO:0000256" key="4">
    <source>
        <dbReference type="ARBA" id="ARBA00035202"/>
    </source>
</evidence>
<dbReference type="InterPro" id="IPR043141">
    <property type="entry name" value="Ribosomal_uL10-like_sf"/>
</dbReference>
<dbReference type="SUPFAM" id="SSF160369">
    <property type="entry name" value="Ribosomal protein L10-like"/>
    <property type="match status" value="1"/>
</dbReference>
<keyword evidence="5" id="KW-0699">rRNA-binding</keyword>
<reference evidence="6 7" key="1">
    <citation type="journal article" date="2016" name="Nat. Commun.">
        <title>Thousands of microbial genomes shed light on interconnected biogeochemical processes in an aquifer system.</title>
        <authorList>
            <person name="Anantharaman K."/>
            <person name="Brown C.T."/>
            <person name="Hug L.A."/>
            <person name="Sharon I."/>
            <person name="Castelle C.J."/>
            <person name="Probst A.J."/>
            <person name="Thomas B.C."/>
            <person name="Singh A."/>
            <person name="Wilkins M.J."/>
            <person name="Karaoz U."/>
            <person name="Brodie E.L."/>
            <person name="Williams K.H."/>
            <person name="Hubbard S.S."/>
            <person name="Banfield J.F."/>
        </authorList>
    </citation>
    <scope>NUCLEOTIDE SEQUENCE [LARGE SCALE GENOMIC DNA]</scope>
</reference>
<dbReference type="Pfam" id="PF00466">
    <property type="entry name" value="Ribosomal_L10"/>
    <property type="match status" value="1"/>
</dbReference>
<evidence type="ECO:0000313" key="7">
    <source>
        <dbReference type="Proteomes" id="UP000176877"/>
    </source>
</evidence>
<comment type="caution">
    <text evidence="6">The sequence shown here is derived from an EMBL/GenBank/DDBJ whole genome shotgun (WGS) entry which is preliminary data.</text>
</comment>
<dbReference type="EMBL" id="MFFT01000045">
    <property type="protein sequence ID" value="OGF22559.1"/>
    <property type="molecule type" value="Genomic_DNA"/>
</dbReference>
<proteinExistence type="inferred from homology"/>
<comment type="function">
    <text evidence="5">Forms part of the ribosomal stalk, playing a central role in the interaction of the ribosome with GTP-bound translation factors.</text>
</comment>
<dbReference type="PANTHER" id="PTHR11560">
    <property type="entry name" value="39S RIBOSOMAL PROTEIN L10, MITOCHONDRIAL"/>
    <property type="match status" value="1"/>
</dbReference>
<dbReference type="HAMAP" id="MF_00362">
    <property type="entry name" value="Ribosomal_uL10"/>
    <property type="match status" value="1"/>
</dbReference>
<dbReference type="GO" id="GO:0006412">
    <property type="term" value="P:translation"/>
    <property type="evidence" value="ECO:0007669"/>
    <property type="project" value="UniProtKB-UniRule"/>
</dbReference>
<evidence type="ECO:0000313" key="6">
    <source>
        <dbReference type="EMBL" id="OGF22559.1"/>
    </source>
</evidence>
<evidence type="ECO:0000256" key="3">
    <source>
        <dbReference type="ARBA" id="ARBA00023274"/>
    </source>
</evidence>
<dbReference type="Gene3D" id="6.10.250.290">
    <property type="match status" value="1"/>
</dbReference>
<accession>A0A1F5S7B3</accession>
<dbReference type="InterPro" id="IPR022973">
    <property type="entry name" value="Ribosomal_uL10_bac"/>
</dbReference>
<organism evidence="6 7">
    <name type="scientific">Candidatus Falkowbacteria bacterium RIFCSPHIGHO2_02_FULL_42_9</name>
    <dbReference type="NCBI Taxonomy" id="1797986"/>
    <lineage>
        <taxon>Bacteria</taxon>
        <taxon>Candidatus Falkowiibacteriota</taxon>
    </lineage>
</organism>
<comment type="similarity">
    <text evidence="1 5">Belongs to the universal ribosomal protein uL10 family.</text>
</comment>
<dbReference type="GO" id="GO:1990904">
    <property type="term" value="C:ribonucleoprotein complex"/>
    <property type="evidence" value="ECO:0007669"/>
    <property type="project" value="UniProtKB-KW"/>
</dbReference>
<dbReference type="Gene3D" id="3.30.70.1730">
    <property type="match status" value="1"/>
</dbReference>
<dbReference type="CDD" id="cd05797">
    <property type="entry name" value="Ribosomal_L10"/>
    <property type="match status" value="1"/>
</dbReference>
<protein>
    <recommendedName>
        <fullName evidence="4 5">Large ribosomal subunit protein uL10</fullName>
    </recommendedName>
</protein>
<comment type="subunit">
    <text evidence="5">Part of the ribosomal stalk of the 50S ribosomal subunit. The N-terminus interacts with L11 and the large rRNA to form the base of the stalk. The C-terminus forms an elongated spine to which L12 dimers bind in a sequential fashion forming a multimeric L10(L12)X complex.</text>
</comment>
<evidence type="ECO:0000256" key="5">
    <source>
        <dbReference type="HAMAP-Rule" id="MF_00362"/>
    </source>
</evidence>
<sequence length="178" mass="19555">MPKNKEQKKAILNELTDKIAKAKSIIFTRYSGLTVKDNEDLRARLYKENNEYYVAKKTLFSLALKDRAIAGLDIKGFVGQVAAVFGYGDEVSPAKIVGQFKKEKDKEGKIEFIGGILEDKYLDATQVASLSKLPSKQELYGRIVGSINAPVAGLVNALAGNLKNLVYALSAIKDKKQV</sequence>
<dbReference type="NCBIfam" id="NF000955">
    <property type="entry name" value="PRK00099.1-1"/>
    <property type="match status" value="1"/>
</dbReference>
<name>A0A1F5S7B3_9BACT</name>
<keyword evidence="2 5" id="KW-0689">Ribosomal protein</keyword>
<dbReference type="Proteomes" id="UP000176877">
    <property type="component" value="Unassembled WGS sequence"/>
</dbReference>
<dbReference type="AlphaFoldDB" id="A0A1F5S7B3"/>
<evidence type="ECO:0000256" key="2">
    <source>
        <dbReference type="ARBA" id="ARBA00022980"/>
    </source>
</evidence>
<evidence type="ECO:0000256" key="1">
    <source>
        <dbReference type="ARBA" id="ARBA00008889"/>
    </source>
</evidence>
<dbReference type="InterPro" id="IPR047865">
    <property type="entry name" value="Ribosomal_uL10_bac_type"/>
</dbReference>
<keyword evidence="5" id="KW-0694">RNA-binding</keyword>
<keyword evidence="3 5" id="KW-0687">Ribonucleoprotein</keyword>
<gene>
    <name evidence="5" type="primary">rplJ</name>
    <name evidence="6" type="ORF">A3D45_02575</name>
</gene>
<dbReference type="GO" id="GO:0070180">
    <property type="term" value="F:large ribosomal subunit rRNA binding"/>
    <property type="evidence" value="ECO:0007669"/>
    <property type="project" value="UniProtKB-UniRule"/>
</dbReference>
<dbReference type="GO" id="GO:0005840">
    <property type="term" value="C:ribosome"/>
    <property type="evidence" value="ECO:0007669"/>
    <property type="project" value="UniProtKB-KW"/>
</dbReference>